<accession>A0ACB8Y6U6</accession>
<evidence type="ECO:0000313" key="1">
    <source>
        <dbReference type="EMBL" id="KAI3678044.1"/>
    </source>
</evidence>
<comment type="caution">
    <text evidence="1">The sequence shown here is derived from an EMBL/GenBank/DDBJ whole genome shotgun (WGS) entry which is preliminary data.</text>
</comment>
<evidence type="ECO:0000313" key="2">
    <source>
        <dbReference type="Proteomes" id="UP001055879"/>
    </source>
</evidence>
<protein>
    <submittedName>
        <fullName evidence="1">Uncharacterized protein</fullName>
    </submittedName>
</protein>
<name>A0ACB8Y6U6_ARCLA</name>
<reference evidence="1 2" key="2">
    <citation type="journal article" date="2022" name="Mol. Ecol. Resour.">
        <title>The genomes of chicory, endive, great burdock and yacon provide insights into Asteraceae paleo-polyploidization history and plant inulin production.</title>
        <authorList>
            <person name="Fan W."/>
            <person name="Wang S."/>
            <person name="Wang H."/>
            <person name="Wang A."/>
            <person name="Jiang F."/>
            <person name="Liu H."/>
            <person name="Zhao H."/>
            <person name="Xu D."/>
            <person name="Zhang Y."/>
        </authorList>
    </citation>
    <scope>NUCLEOTIDE SEQUENCE [LARGE SCALE GENOMIC DNA]</scope>
    <source>
        <strain evidence="2">cv. Niubang</strain>
    </source>
</reference>
<gene>
    <name evidence="1" type="ORF">L6452_37323</name>
</gene>
<sequence length="90" mass="9906">MERSRNRKGRNNNRGQHNGEESGEGEHIRGLSLHLADLDGSEGSGMGRGGLISSQIGEWDDINISLGRHLGEWDGGLNIRERIEDRAEEG</sequence>
<keyword evidence="2" id="KW-1185">Reference proteome</keyword>
<organism evidence="1 2">
    <name type="scientific">Arctium lappa</name>
    <name type="common">Greater burdock</name>
    <name type="synonym">Lappa major</name>
    <dbReference type="NCBI Taxonomy" id="4217"/>
    <lineage>
        <taxon>Eukaryota</taxon>
        <taxon>Viridiplantae</taxon>
        <taxon>Streptophyta</taxon>
        <taxon>Embryophyta</taxon>
        <taxon>Tracheophyta</taxon>
        <taxon>Spermatophyta</taxon>
        <taxon>Magnoliopsida</taxon>
        <taxon>eudicotyledons</taxon>
        <taxon>Gunneridae</taxon>
        <taxon>Pentapetalae</taxon>
        <taxon>asterids</taxon>
        <taxon>campanulids</taxon>
        <taxon>Asterales</taxon>
        <taxon>Asteraceae</taxon>
        <taxon>Carduoideae</taxon>
        <taxon>Cardueae</taxon>
        <taxon>Arctiinae</taxon>
        <taxon>Arctium</taxon>
    </lineage>
</organism>
<proteinExistence type="predicted"/>
<dbReference type="Proteomes" id="UP001055879">
    <property type="component" value="Linkage Group LG14"/>
</dbReference>
<reference evidence="2" key="1">
    <citation type="journal article" date="2022" name="Mol. Ecol. Resour.">
        <title>The genomes of chicory, endive, great burdock and yacon provide insights into Asteraceae palaeo-polyploidization history and plant inulin production.</title>
        <authorList>
            <person name="Fan W."/>
            <person name="Wang S."/>
            <person name="Wang H."/>
            <person name="Wang A."/>
            <person name="Jiang F."/>
            <person name="Liu H."/>
            <person name="Zhao H."/>
            <person name="Xu D."/>
            <person name="Zhang Y."/>
        </authorList>
    </citation>
    <scope>NUCLEOTIDE SEQUENCE [LARGE SCALE GENOMIC DNA]</scope>
    <source>
        <strain evidence="2">cv. Niubang</strain>
    </source>
</reference>
<dbReference type="EMBL" id="CM042060">
    <property type="protein sequence ID" value="KAI3678044.1"/>
    <property type="molecule type" value="Genomic_DNA"/>
</dbReference>